<dbReference type="GO" id="GO:0035336">
    <property type="term" value="P:long-chain fatty-acyl-CoA metabolic process"/>
    <property type="evidence" value="ECO:0007669"/>
    <property type="project" value="TreeGrafter"/>
</dbReference>
<dbReference type="InterPro" id="IPR042099">
    <property type="entry name" value="ANL_N_sf"/>
</dbReference>
<protein>
    <recommendedName>
        <fullName evidence="4">long-chain-fatty-acid--CoA ligase</fullName>
        <ecNumber evidence="4">6.2.1.3</ecNumber>
    </recommendedName>
</protein>
<dbReference type="Pfam" id="PF00501">
    <property type="entry name" value="AMP-binding"/>
    <property type="match status" value="1"/>
</dbReference>
<evidence type="ECO:0000256" key="3">
    <source>
        <dbReference type="ARBA" id="ARBA00023098"/>
    </source>
</evidence>
<feature type="domain" description="AMP-dependent synthetase/ligase" evidence="5">
    <location>
        <begin position="123"/>
        <end position="514"/>
    </location>
</feature>
<evidence type="ECO:0000313" key="7">
    <source>
        <dbReference type="Proteomes" id="UP000314982"/>
    </source>
</evidence>
<dbReference type="GO" id="GO:0005886">
    <property type="term" value="C:plasma membrane"/>
    <property type="evidence" value="ECO:0007669"/>
    <property type="project" value="TreeGrafter"/>
</dbReference>
<name>A0A4W5PD03_9TELE</name>
<dbReference type="GO" id="GO:0005783">
    <property type="term" value="C:endoplasmic reticulum"/>
    <property type="evidence" value="ECO:0007669"/>
    <property type="project" value="TreeGrafter"/>
</dbReference>
<evidence type="ECO:0000256" key="2">
    <source>
        <dbReference type="ARBA" id="ARBA00022832"/>
    </source>
</evidence>
<proteinExistence type="predicted"/>
<dbReference type="InterPro" id="IPR020845">
    <property type="entry name" value="AMP-binding_CS"/>
</dbReference>
<evidence type="ECO:0000256" key="4">
    <source>
        <dbReference type="ARBA" id="ARBA00026121"/>
    </source>
</evidence>
<dbReference type="Proteomes" id="UP000314982">
    <property type="component" value="Unassembled WGS sequence"/>
</dbReference>
<dbReference type="Gene3D" id="3.40.50.12780">
    <property type="entry name" value="N-terminal domain of ligase-like"/>
    <property type="match status" value="1"/>
</dbReference>
<dbReference type="GO" id="GO:0005811">
    <property type="term" value="C:lipid droplet"/>
    <property type="evidence" value="ECO:0007669"/>
    <property type="project" value="TreeGrafter"/>
</dbReference>
<dbReference type="InterPro" id="IPR000873">
    <property type="entry name" value="AMP-dep_synth/lig_dom"/>
</dbReference>
<reference evidence="6" key="3">
    <citation type="submission" date="2025-09" db="UniProtKB">
        <authorList>
            <consortium name="Ensembl"/>
        </authorList>
    </citation>
    <scope>IDENTIFICATION</scope>
</reference>
<dbReference type="Ensembl" id="ENSHHUT00000061523.1">
    <property type="protein sequence ID" value="ENSHHUP00000059490.1"/>
    <property type="gene ID" value="ENSHHUG00000035281.1"/>
</dbReference>
<sequence length="693" mass="76841">MKLKEDLNPVLLLLFQVTVWLYSVLAFLPSYLFSSVSESDAGLGSEQERAQRLKARSVTGRPAGPYRAMGATKRLVSSLHPGVDTLDKVFEDASRRFPDRDCLGTREVVMEEDERQSNGKVFKKVILGQYRWLSYTETHKTAARFGSGLAALGQRAHNNIAIFCETRAEWVIAAQACFMQNFPLVTLYSTLGGPAITHGLNETEVSHIITSRELLETRLKFILLEVPRLQHIIVVDDTPTKWPGYPRGISVHNMATVQELGTMPENVSRGRKQPMPSDIAVIMYTSGSTGVPKGVMISHSNIIAGITGMAERIPNLGENDTYIGYLPLAHVLELSAELVCVAHGCRIGYSSPQTLADQSTKIKKGSKGDTSVLQPTLMAAVPVRHTYSTVHVGLLSQTQTKISTADSLELSLSLALLSQDPKPFCDFISMKQIGFHVILQYSVPHSGSLFLSLCVHTHTHGHVWDYSTGRVGGPLVCSEIKLKDWVEGGYHSTDTPNPQGEILIGGPNVTMGYYKDEAKNQDFFVDDNGQRWFCTGDIGEVHPDGCLKIIDRKKDLVKLQAGEYVSLGKVEAMLKNCPLIDNICAYANSEEMYVIGFVVPNQKHLLSLAEQYHIQGSWEELCNNTAMEEVVLQVLTEAALSAQLERFEIPRKIRLSPDPWTPETGLVTDAFKLKRQQLKSKYQDDIERMYGGK</sequence>
<dbReference type="AlphaFoldDB" id="A0A4W5PD03"/>
<keyword evidence="3" id="KW-0443">Lipid metabolism</keyword>
<dbReference type="SUPFAM" id="SSF56801">
    <property type="entry name" value="Acetyl-CoA synthetase-like"/>
    <property type="match status" value="1"/>
</dbReference>
<reference evidence="6" key="2">
    <citation type="submission" date="2025-08" db="UniProtKB">
        <authorList>
            <consortium name="Ensembl"/>
        </authorList>
    </citation>
    <scope>IDENTIFICATION</scope>
</reference>
<dbReference type="PROSITE" id="PS00455">
    <property type="entry name" value="AMP_BINDING"/>
    <property type="match status" value="1"/>
</dbReference>
<dbReference type="PANTHER" id="PTHR43272">
    <property type="entry name" value="LONG-CHAIN-FATTY-ACID--COA LIGASE"/>
    <property type="match status" value="1"/>
</dbReference>
<evidence type="ECO:0000256" key="1">
    <source>
        <dbReference type="ARBA" id="ARBA00022598"/>
    </source>
</evidence>
<dbReference type="GO" id="GO:0004467">
    <property type="term" value="F:long-chain fatty acid-CoA ligase activity"/>
    <property type="evidence" value="ECO:0007669"/>
    <property type="project" value="UniProtKB-EC"/>
</dbReference>
<keyword evidence="7" id="KW-1185">Reference proteome</keyword>
<evidence type="ECO:0000259" key="5">
    <source>
        <dbReference type="Pfam" id="PF00501"/>
    </source>
</evidence>
<evidence type="ECO:0000313" key="6">
    <source>
        <dbReference type="Ensembl" id="ENSHHUP00000059490.1"/>
    </source>
</evidence>
<dbReference type="EC" id="6.2.1.3" evidence="4"/>
<keyword evidence="2" id="KW-0276">Fatty acid metabolism</keyword>
<dbReference type="PANTHER" id="PTHR43272:SF96">
    <property type="entry name" value="ACYL-COA SYNTHETASE LONG CHAIN FAMILY MEMBER 3A"/>
    <property type="match status" value="1"/>
</dbReference>
<dbReference type="GO" id="GO:0030182">
    <property type="term" value="P:neuron differentiation"/>
    <property type="evidence" value="ECO:0007669"/>
    <property type="project" value="TreeGrafter"/>
</dbReference>
<organism evidence="6 7">
    <name type="scientific">Hucho hucho</name>
    <name type="common">huchen</name>
    <dbReference type="NCBI Taxonomy" id="62062"/>
    <lineage>
        <taxon>Eukaryota</taxon>
        <taxon>Metazoa</taxon>
        <taxon>Chordata</taxon>
        <taxon>Craniata</taxon>
        <taxon>Vertebrata</taxon>
        <taxon>Euteleostomi</taxon>
        <taxon>Actinopterygii</taxon>
        <taxon>Neopterygii</taxon>
        <taxon>Teleostei</taxon>
        <taxon>Protacanthopterygii</taxon>
        <taxon>Salmoniformes</taxon>
        <taxon>Salmonidae</taxon>
        <taxon>Salmoninae</taxon>
        <taxon>Hucho</taxon>
    </lineage>
</organism>
<reference evidence="7" key="1">
    <citation type="submission" date="2018-06" db="EMBL/GenBank/DDBJ databases">
        <title>Genome assembly of Danube salmon.</title>
        <authorList>
            <person name="Macqueen D.J."/>
            <person name="Gundappa M.K."/>
        </authorList>
    </citation>
    <scope>NUCLEOTIDE SEQUENCE [LARGE SCALE GENOMIC DNA]</scope>
</reference>
<accession>A0A4W5PD03</accession>
<dbReference type="GeneTree" id="ENSGT00940000155954"/>
<keyword evidence="1" id="KW-0436">Ligase</keyword>